<dbReference type="EMBL" id="JBITMB010000002">
    <property type="protein sequence ID" value="MFI7439556.1"/>
    <property type="molecule type" value="Genomic_DNA"/>
</dbReference>
<reference evidence="2 3" key="1">
    <citation type="submission" date="2024-10" db="EMBL/GenBank/DDBJ databases">
        <title>The Natural Products Discovery Center: Release of the First 8490 Sequenced Strains for Exploring Actinobacteria Biosynthetic Diversity.</title>
        <authorList>
            <person name="Kalkreuter E."/>
            <person name="Kautsar S.A."/>
            <person name="Yang D."/>
            <person name="Bader C.D."/>
            <person name="Teijaro C.N."/>
            <person name="Fluegel L."/>
            <person name="Davis C.M."/>
            <person name="Simpson J.R."/>
            <person name="Lauterbach L."/>
            <person name="Steele A.D."/>
            <person name="Gui C."/>
            <person name="Meng S."/>
            <person name="Li G."/>
            <person name="Viehrig K."/>
            <person name="Ye F."/>
            <person name="Su P."/>
            <person name="Kiefer A.F."/>
            <person name="Nichols A."/>
            <person name="Cepeda A.J."/>
            <person name="Yan W."/>
            <person name="Fan B."/>
            <person name="Jiang Y."/>
            <person name="Adhikari A."/>
            <person name="Zheng C.-J."/>
            <person name="Schuster L."/>
            <person name="Cowan T.M."/>
            <person name="Smanski M.J."/>
            <person name="Chevrette M.G."/>
            <person name="De Carvalho L.P.S."/>
            <person name="Shen B."/>
        </authorList>
    </citation>
    <scope>NUCLEOTIDE SEQUENCE [LARGE SCALE GENOMIC DNA]</scope>
    <source>
        <strain evidence="2 3">NPDC049503</strain>
    </source>
</reference>
<feature type="coiled-coil region" evidence="1">
    <location>
        <begin position="107"/>
        <end position="138"/>
    </location>
</feature>
<gene>
    <name evidence="2" type="ORF">ACIBP5_06275</name>
</gene>
<keyword evidence="1" id="KW-0175">Coiled coil</keyword>
<keyword evidence="3" id="KW-1185">Reference proteome</keyword>
<evidence type="ECO:0000313" key="3">
    <source>
        <dbReference type="Proteomes" id="UP001612928"/>
    </source>
</evidence>
<evidence type="ECO:0000256" key="1">
    <source>
        <dbReference type="SAM" id="Coils"/>
    </source>
</evidence>
<proteinExistence type="predicted"/>
<dbReference type="RefSeq" id="WP_397019199.1">
    <property type="nucleotide sequence ID" value="NZ_JBITMB010000002.1"/>
</dbReference>
<protein>
    <submittedName>
        <fullName evidence="2">DUF349 domain-containing protein</fullName>
    </submittedName>
</protein>
<accession>A0ABW8A0I5</accession>
<dbReference type="Pfam" id="PF03993">
    <property type="entry name" value="DUF349"/>
    <property type="match status" value="3"/>
</dbReference>
<name>A0ABW8A0I5_9ACTN</name>
<dbReference type="Proteomes" id="UP001612928">
    <property type="component" value="Unassembled WGS sequence"/>
</dbReference>
<organism evidence="2 3">
    <name type="scientific">Nonomuraea indica</name>
    <dbReference type="NCBI Taxonomy" id="1581193"/>
    <lineage>
        <taxon>Bacteria</taxon>
        <taxon>Bacillati</taxon>
        <taxon>Actinomycetota</taxon>
        <taxon>Actinomycetes</taxon>
        <taxon>Streptosporangiales</taxon>
        <taxon>Streptosporangiaceae</taxon>
        <taxon>Nonomuraea</taxon>
    </lineage>
</organism>
<comment type="caution">
    <text evidence="2">The sequence shown here is derived from an EMBL/GenBank/DDBJ whole genome shotgun (WGS) entry which is preliminary data.</text>
</comment>
<feature type="coiled-coil region" evidence="1">
    <location>
        <begin position="351"/>
        <end position="385"/>
    </location>
</feature>
<evidence type="ECO:0000313" key="2">
    <source>
        <dbReference type="EMBL" id="MFI7439556.1"/>
    </source>
</evidence>
<sequence length="409" mass="45867">MSTDPWGRVDDDGTVYVRTAEGERAVGSWQAGEPEEALAYFHRKYDELAGQVQLLEQRVRGTDLAPAQAEASIVKLREAVADAHAVGDLAALTARLDGLSELVAHRREEVKAAREQARAEAKAVKERIVAEAERIAEETTHWKSGGERLRQLVEEWKAADRIDRVTEAQLWKRLSAARTAFAKRRKAYFAGLDEQREGVRAAKEQIVAEAEAIADSTDWGGTAAVYRELMQRWKSAGRASREVEDELWARFKAAQDHFFQARSAVFAERDASLAANAEVKEQLLAEAEKILPVTDVRTARAAMRHLVERWEAAGPVPREQRDRLEGGLRRVDDAVRKAEEAEWKRSNPEARARAQSTVDQLRTSIEQLEKRLAKAQAAGKAKDVKEAEEALTARRSWLEEAERTLAEFS</sequence>
<dbReference type="InterPro" id="IPR007139">
    <property type="entry name" value="DUF349"/>
</dbReference>